<dbReference type="RefSeq" id="WP_014126617.1">
    <property type="nucleotide sequence ID" value="NC_016070.1"/>
</dbReference>
<protein>
    <submittedName>
        <fullName evidence="1">Uncharacterized protein</fullName>
    </submittedName>
</protein>
<evidence type="ECO:0000313" key="2">
    <source>
        <dbReference type="Proteomes" id="UP000002654"/>
    </source>
</evidence>
<gene>
    <name evidence="1" type="ordered locus">TTX_0703</name>
</gene>
<keyword evidence="2" id="KW-1185">Reference proteome</keyword>
<dbReference type="HOGENOM" id="CLU_180513_0_0_2"/>
<dbReference type="OrthoDB" id="26755at2157"/>
<dbReference type="Proteomes" id="UP000002654">
    <property type="component" value="Chromosome"/>
</dbReference>
<evidence type="ECO:0000313" key="1">
    <source>
        <dbReference type="EMBL" id="CCC81361.1"/>
    </source>
</evidence>
<name>G4RP66_THETK</name>
<dbReference type="KEGG" id="ttn:TTX_0703"/>
<organism evidence="1 2">
    <name type="scientific">Thermoproteus tenax (strain ATCC 35583 / DSM 2078 / JCM 9277 / NBRC 100435 / Kra 1)</name>
    <dbReference type="NCBI Taxonomy" id="768679"/>
    <lineage>
        <taxon>Archaea</taxon>
        <taxon>Thermoproteota</taxon>
        <taxon>Thermoprotei</taxon>
        <taxon>Thermoproteales</taxon>
        <taxon>Thermoproteaceae</taxon>
        <taxon>Thermoproteus</taxon>
    </lineage>
</organism>
<dbReference type="AlphaFoldDB" id="G4RP66"/>
<dbReference type="GeneID" id="11261598"/>
<dbReference type="eggNOG" id="arCOG03763">
    <property type="taxonomic scope" value="Archaea"/>
</dbReference>
<dbReference type="PATRIC" id="fig|768679.9.peg.715"/>
<sequence>MAAQKFKCPVCGAEVEHSLTSELLRAYENGETVVLTLTCPHGHTFSAVMRKAMSEDTLLDCEIRDWDRFSLLPSQQQQIVLEAIQSGRASPSIKALLRRLREAGIVICT</sequence>
<proteinExistence type="predicted"/>
<dbReference type="STRING" id="768679.TTX_0703"/>
<dbReference type="PaxDb" id="768679-TTX_0703"/>
<accession>G4RP66</accession>
<dbReference type="EMBL" id="FN869859">
    <property type="protein sequence ID" value="CCC81361.1"/>
    <property type="molecule type" value="Genomic_DNA"/>
</dbReference>
<reference evidence="1 2" key="1">
    <citation type="journal article" date="2011" name="PLoS ONE">
        <title>The complete genome sequence of Thermoproteus tenax: a physiologically versatile member of the Crenarchaeota.</title>
        <authorList>
            <person name="Siebers B."/>
            <person name="Zaparty M."/>
            <person name="Raddatz G."/>
            <person name="Tjaden B."/>
            <person name="Albers S.V."/>
            <person name="Bell S.D."/>
            <person name="Blombach F."/>
            <person name="Kletzin A."/>
            <person name="Kyrpides N."/>
            <person name="Lanz C."/>
            <person name="Plagens A."/>
            <person name="Rampp M."/>
            <person name="Rosinus A."/>
            <person name="von Jan M."/>
            <person name="Makarova K.S."/>
            <person name="Klenk H.P."/>
            <person name="Schuster S.C."/>
            <person name="Hensel R."/>
        </authorList>
    </citation>
    <scope>NUCLEOTIDE SEQUENCE [LARGE SCALE GENOMIC DNA]</scope>
    <source>
        <strain evidence="2">ATCC 35583 / DSM 2078 / JCM 9277 / NBRC 100435 / Kra 1</strain>
    </source>
</reference>